<dbReference type="PANTHER" id="PTHR46264:SF4">
    <property type="entry name" value="TYROSINE--TRNA LIGASE, CYTOPLASMIC"/>
    <property type="match status" value="1"/>
</dbReference>
<sequence length="302" mass="34760">MKAINVNRIVKAGGVFTFWVADWFALLNNKMGGDLKKIQVVGRYFVEVWKAAGMNLSNVKFLWASKEINSRPDEYWSRVMDISRSNNISRIKKCCTIMGRGEGDSMPSSQMLYPCMQCADIFFLKADICQLGLDQRKVNMLARDYCTDPIKPVILSHHMLLGMKKDQEKMSKSDPDSAIFMEDSAKDVQRKINKAYCPELIVEKNPILDYTKHIIFPAQNNQFTVSIRLKDGSSIEKTYTDYNELEKDYASGFLFPGDLKPALIKSINRLLQPVRDHFENDAYAKNLLETIKRWQSELTKLR</sequence>
<dbReference type="GO" id="GO:0006437">
    <property type="term" value="P:tyrosyl-tRNA aminoacylation"/>
    <property type="evidence" value="ECO:0007669"/>
    <property type="project" value="TreeGrafter"/>
</dbReference>
<name>A0A7S3FXQ1_9SPIT</name>
<keyword evidence="7 13" id="KW-0547">Nucleotide-binding</keyword>
<evidence type="ECO:0000256" key="1">
    <source>
        <dbReference type="ARBA" id="ARBA00002025"/>
    </source>
</evidence>
<dbReference type="GO" id="GO:0005524">
    <property type="term" value="F:ATP binding"/>
    <property type="evidence" value="ECO:0007669"/>
    <property type="project" value="UniProtKB-KW"/>
</dbReference>
<dbReference type="InterPro" id="IPR050489">
    <property type="entry name" value="Tyr-tRNA_synthase"/>
</dbReference>
<dbReference type="NCBIfam" id="NF006330">
    <property type="entry name" value="PRK08560.1"/>
    <property type="match status" value="1"/>
</dbReference>
<dbReference type="AlphaFoldDB" id="A0A7S3FXQ1"/>
<evidence type="ECO:0000313" key="14">
    <source>
        <dbReference type="EMBL" id="CAE0236698.1"/>
    </source>
</evidence>
<reference evidence="14" key="1">
    <citation type="submission" date="2021-01" db="EMBL/GenBank/DDBJ databases">
        <authorList>
            <person name="Corre E."/>
            <person name="Pelletier E."/>
            <person name="Niang G."/>
            <person name="Scheremetjew M."/>
            <person name="Finn R."/>
            <person name="Kale V."/>
            <person name="Holt S."/>
            <person name="Cochrane G."/>
            <person name="Meng A."/>
            <person name="Brown T."/>
            <person name="Cohen L."/>
        </authorList>
    </citation>
    <scope>NUCLEOTIDE SEQUENCE</scope>
    <source>
        <strain evidence="14">Ras09</strain>
    </source>
</reference>
<proteinExistence type="inferred from homology"/>
<dbReference type="PIRSF" id="PIRSF006588">
    <property type="entry name" value="TyrRS_arch_euk"/>
    <property type="match status" value="1"/>
</dbReference>
<comment type="function">
    <text evidence="1">Catalyzes the attachment of tyrosine to tRNA(Tyr) in a two-step reaction: tyrosine is first activated by ATP to form Tyr-AMP and then transferred to the acceptor end of tRNA(Tyr).</text>
</comment>
<evidence type="ECO:0000256" key="12">
    <source>
        <dbReference type="ARBA" id="ARBA00048248"/>
    </source>
</evidence>
<evidence type="ECO:0000256" key="8">
    <source>
        <dbReference type="ARBA" id="ARBA00022840"/>
    </source>
</evidence>
<organism evidence="14">
    <name type="scientific">Strombidium rassoulzadegani</name>
    <dbReference type="NCBI Taxonomy" id="1082188"/>
    <lineage>
        <taxon>Eukaryota</taxon>
        <taxon>Sar</taxon>
        <taxon>Alveolata</taxon>
        <taxon>Ciliophora</taxon>
        <taxon>Intramacronucleata</taxon>
        <taxon>Spirotrichea</taxon>
        <taxon>Oligotrichia</taxon>
        <taxon>Strombidiidae</taxon>
        <taxon>Strombidium</taxon>
    </lineage>
</organism>
<comment type="similarity">
    <text evidence="3 13">Belongs to the class-I aminoacyl-tRNA synthetase family.</text>
</comment>
<keyword evidence="8 13" id="KW-0067">ATP-binding</keyword>
<evidence type="ECO:0000256" key="2">
    <source>
        <dbReference type="ARBA" id="ARBA00004514"/>
    </source>
</evidence>
<dbReference type="FunFam" id="3.40.50.620:FF:000085">
    <property type="entry name" value="Tyrosine--tRNA ligase 1 cytoplasmic"/>
    <property type="match status" value="1"/>
</dbReference>
<dbReference type="Pfam" id="PF00579">
    <property type="entry name" value="tRNA-synt_1b"/>
    <property type="match status" value="1"/>
</dbReference>
<evidence type="ECO:0000256" key="11">
    <source>
        <dbReference type="ARBA" id="ARBA00033323"/>
    </source>
</evidence>
<keyword evidence="5" id="KW-0963">Cytoplasm</keyword>
<evidence type="ECO:0000256" key="13">
    <source>
        <dbReference type="RuleBase" id="RU363036"/>
    </source>
</evidence>
<keyword evidence="10 13" id="KW-0030">Aminoacyl-tRNA synthetase</keyword>
<evidence type="ECO:0000256" key="6">
    <source>
        <dbReference type="ARBA" id="ARBA00022598"/>
    </source>
</evidence>
<dbReference type="PANTHER" id="PTHR46264">
    <property type="entry name" value="TYROSINE-TRNA LIGASE"/>
    <property type="match status" value="1"/>
</dbReference>
<dbReference type="GO" id="GO:0005829">
    <property type="term" value="C:cytosol"/>
    <property type="evidence" value="ECO:0007669"/>
    <property type="project" value="UniProtKB-SubCell"/>
</dbReference>
<gene>
    <name evidence="14" type="ORF">SRAS04492_LOCUS8506</name>
</gene>
<dbReference type="Gene3D" id="3.40.50.620">
    <property type="entry name" value="HUPs"/>
    <property type="match status" value="2"/>
</dbReference>
<dbReference type="InterPro" id="IPR014729">
    <property type="entry name" value="Rossmann-like_a/b/a_fold"/>
</dbReference>
<dbReference type="EC" id="6.1.1.1" evidence="4"/>
<accession>A0A7S3FXQ1</accession>
<dbReference type="GO" id="GO:0004831">
    <property type="term" value="F:tyrosine-tRNA ligase activity"/>
    <property type="evidence" value="ECO:0007669"/>
    <property type="project" value="UniProtKB-EC"/>
</dbReference>
<dbReference type="InterPro" id="IPR002305">
    <property type="entry name" value="aa-tRNA-synth_Ic"/>
</dbReference>
<protein>
    <recommendedName>
        <fullName evidence="4">tyrosine--tRNA ligase</fullName>
        <ecNumber evidence="4">6.1.1.1</ecNumber>
    </recommendedName>
    <alternativeName>
        <fullName evidence="11">Tyrosyl-tRNA synthetase</fullName>
    </alternativeName>
</protein>
<comment type="subcellular location">
    <subcellularLocation>
        <location evidence="2">Cytoplasm</location>
        <location evidence="2">Cytosol</location>
    </subcellularLocation>
</comment>
<dbReference type="InterPro" id="IPR023617">
    <property type="entry name" value="Tyr-tRNA-ligase_arc/euk-type"/>
</dbReference>
<dbReference type="SUPFAM" id="SSF52374">
    <property type="entry name" value="Nucleotidylyl transferase"/>
    <property type="match status" value="1"/>
</dbReference>
<keyword evidence="6 13" id="KW-0436">Ligase</keyword>
<evidence type="ECO:0000256" key="5">
    <source>
        <dbReference type="ARBA" id="ARBA00022490"/>
    </source>
</evidence>
<evidence type="ECO:0000256" key="4">
    <source>
        <dbReference type="ARBA" id="ARBA00013160"/>
    </source>
</evidence>
<evidence type="ECO:0000256" key="10">
    <source>
        <dbReference type="ARBA" id="ARBA00023146"/>
    </source>
</evidence>
<evidence type="ECO:0000256" key="9">
    <source>
        <dbReference type="ARBA" id="ARBA00022917"/>
    </source>
</evidence>
<evidence type="ECO:0000256" key="3">
    <source>
        <dbReference type="ARBA" id="ARBA00005594"/>
    </source>
</evidence>
<dbReference type="FunFam" id="3.40.50.620:FF:000103">
    <property type="entry name" value="tyrosine--tRNA ligase 1, cytoplasmic"/>
    <property type="match status" value="1"/>
</dbReference>
<evidence type="ECO:0000256" key="7">
    <source>
        <dbReference type="ARBA" id="ARBA00022741"/>
    </source>
</evidence>
<comment type="catalytic activity">
    <reaction evidence="12">
        <text>tRNA(Tyr) + L-tyrosine + ATP = L-tyrosyl-tRNA(Tyr) + AMP + diphosphate + H(+)</text>
        <dbReference type="Rhea" id="RHEA:10220"/>
        <dbReference type="Rhea" id="RHEA-COMP:9706"/>
        <dbReference type="Rhea" id="RHEA-COMP:9707"/>
        <dbReference type="ChEBI" id="CHEBI:15378"/>
        <dbReference type="ChEBI" id="CHEBI:30616"/>
        <dbReference type="ChEBI" id="CHEBI:33019"/>
        <dbReference type="ChEBI" id="CHEBI:58315"/>
        <dbReference type="ChEBI" id="CHEBI:78442"/>
        <dbReference type="ChEBI" id="CHEBI:78536"/>
        <dbReference type="ChEBI" id="CHEBI:456215"/>
        <dbReference type="EC" id="6.1.1.1"/>
    </reaction>
</comment>
<keyword evidence="9 13" id="KW-0648">Protein biosynthesis</keyword>
<dbReference type="EMBL" id="HBIA01017164">
    <property type="protein sequence ID" value="CAE0236698.1"/>
    <property type="molecule type" value="Transcribed_RNA"/>
</dbReference>